<organism evidence="1 2">
    <name type="scientific">Dactylosporangium darangshiense</name>
    <dbReference type="NCBI Taxonomy" id="579108"/>
    <lineage>
        <taxon>Bacteria</taxon>
        <taxon>Bacillati</taxon>
        <taxon>Actinomycetota</taxon>
        <taxon>Actinomycetes</taxon>
        <taxon>Micromonosporales</taxon>
        <taxon>Micromonosporaceae</taxon>
        <taxon>Dactylosporangium</taxon>
    </lineage>
</organism>
<evidence type="ECO:0000313" key="1">
    <source>
        <dbReference type="EMBL" id="GAA4253088.1"/>
    </source>
</evidence>
<gene>
    <name evidence="1" type="ORF">GCM10022255_052450</name>
</gene>
<accession>A0ABP8DD29</accession>
<keyword evidence="2" id="KW-1185">Reference proteome</keyword>
<protein>
    <recommendedName>
        <fullName evidence="3">Polysaccharide deacetylase</fullName>
    </recommendedName>
</protein>
<sequence length="92" mass="10305">MYGRRPVLFRPPFGEKDATTLKVVHDCGMKAAFFWKETTDKGIVRYQAGNTVKAGDIILMHFRPAFVDDFLAVLQAISQAGLTPARLEDYIA</sequence>
<dbReference type="EMBL" id="BAABAT010000015">
    <property type="protein sequence ID" value="GAA4253088.1"/>
    <property type="molecule type" value="Genomic_DNA"/>
</dbReference>
<dbReference type="SUPFAM" id="SSF88713">
    <property type="entry name" value="Glycoside hydrolase/deacetylase"/>
    <property type="match status" value="1"/>
</dbReference>
<name>A0ABP8DD29_9ACTN</name>
<comment type="caution">
    <text evidence="1">The sequence shown here is derived from an EMBL/GenBank/DDBJ whole genome shotgun (WGS) entry which is preliminary data.</text>
</comment>
<evidence type="ECO:0000313" key="2">
    <source>
        <dbReference type="Proteomes" id="UP001500620"/>
    </source>
</evidence>
<dbReference type="InterPro" id="IPR011330">
    <property type="entry name" value="Glyco_hydro/deAcase_b/a-brl"/>
</dbReference>
<dbReference type="Proteomes" id="UP001500620">
    <property type="component" value="Unassembled WGS sequence"/>
</dbReference>
<evidence type="ECO:0008006" key="3">
    <source>
        <dbReference type="Google" id="ProtNLM"/>
    </source>
</evidence>
<reference evidence="2" key="1">
    <citation type="journal article" date="2019" name="Int. J. Syst. Evol. Microbiol.">
        <title>The Global Catalogue of Microorganisms (GCM) 10K type strain sequencing project: providing services to taxonomists for standard genome sequencing and annotation.</title>
        <authorList>
            <consortium name="The Broad Institute Genomics Platform"/>
            <consortium name="The Broad Institute Genome Sequencing Center for Infectious Disease"/>
            <person name="Wu L."/>
            <person name="Ma J."/>
        </authorList>
    </citation>
    <scope>NUCLEOTIDE SEQUENCE [LARGE SCALE GENOMIC DNA]</scope>
    <source>
        <strain evidence="2">JCM 17441</strain>
    </source>
</reference>
<proteinExistence type="predicted"/>
<dbReference type="Gene3D" id="3.20.20.370">
    <property type="entry name" value="Glycoside hydrolase/deacetylase"/>
    <property type="match status" value="1"/>
</dbReference>